<feature type="compositionally biased region" description="Basic residues" evidence="1">
    <location>
        <begin position="341"/>
        <end position="352"/>
    </location>
</feature>
<feature type="compositionally biased region" description="Basic and acidic residues" evidence="1">
    <location>
        <begin position="325"/>
        <end position="340"/>
    </location>
</feature>
<dbReference type="CDD" id="cd03801">
    <property type="entry name" value="GT4_PimA-like"/>
    <property type="match status" value="1"/>
</dbReference>
<keyword evidence="3" id="KW-1185">Reference proteome</keyword>
<evidence type="ECO:0000313" key="2">
    <source>
        <dbReference type="EMBL" id="MBB3964946.1"/>
    </source>
</evidence>
<comment type="caution">
    <text evidence="2">The sequence shown here is derived from an EMBL/GenBank/DDBJ whole genome shotgun (WGS) entry which is preliminary data.</text>
</comment>
<reference evidence="2 3" key="1">
    <citation type="submission" date="2020-08" db="EMBL/GenBank/DDBJ databases">
        <title>Genomic Encyclopedia of Type Strains, Phase IV (KMG-IV): sequencing the most valuable type-strain genomes for metagenomic binning, comparative biology and taxonomic classification.</title>
        <authorList>
            <person name="Goeker M."/>
        </authorList>
    </citation>
    <scope>NUCLEOTIDE SEQUENCE [LARGE SCALE GENOMIC DNA]</scope>
    <source>
        <strain evidence="2 3">DSM 26575</strain>
    </source>
</reference>
<dbReference type="GO" id="GO:0016740">
    <property type="term" value="F:transferase activity"/>
    <property type="evidence" value="ECO:0007669"/>
    <property type="project" value="UniProtKB-KW"/>
</dbReference>
<name>A0A7W6GCT9_9HYPH</name>
<dbReference type="EMBL" id="JACIDW010000007">
    <property type="protein sequence ID" value="MBB3964946.1"/>
    <property type="molecule type" value="Genomic_DNA"/>
</dbReference>
<accession>A0A7W6GCT9</accession>
<proteinExistence type="predicted"/>
<dbReference type="AlphaFoldDB" id="A0A7W6GCT9"/>
<dbReference type="RefSeq" id="WP_183900550.1">
    <property type="nucleotide sequence ID" value="NZ_JACIDW010000007.1"/>
</dbReference>
<dbReference type="Proteomes" id="UP000582090">
    <property type="component" value="Unassembled WGS sequence"/>
</dbReference>
<dbReference type="SUPFAM" id="SSF53756">
    <property type="entry name" value="UDP-Glycosyltransferase/glycogen phosphorylase"/>
    <property type="match status" value="1"/>
</dbReference>
<keyword evidence="2" id="KW-0808">Transferase</keyword>
<organism evidence="2 3">
    <name type="scientific">Rhizobium metallidurans</name>
    <dbReference type="NCBI Taxonomy" id="1265931"/>
    <lineage>
        <taxon>Bacteria</taxon>
        <taxon>Pseudomonadati</taxon>
        <taxon>Pseudomonadota</taxon>
        <taxon>Alphaproteobacteria</taxon>
        <taxon>Hyphomicrobiales</taxon>
        <taxon>Rhizobiaceae</taxon>
        <taxon>Rhizobium/Agrobacterium group</taxon>
        <taxon>Rhizobium</taxon>
    </lineage>
</organism>
<gene>
    <name evidence="2" type="ORF">GGQ67_002613</name>
</gene>
<protein>
    <submittedName>
        <fullName evidence="2">Glycosyltransferase involved in cell wall biosynthesis</fullName>
    </submittedName>
</protein>
<feature type="region of interest" description="Disordered" evidence="1">
    <location>
        <begin position="325"/>
        <end position="352"/>
    </location>
</feature>
<dbReference type="Gene3D" id="3.40.50.2000">
    <property type="entry name" value="Glycogen Phosphorylase B"/>
    <property type="match status" value="2"/>
</dbReference>
<evidence type="ECO:0000313" key="3">
    <source>
        <dbReference type="Proteomes" id="UP000582090"/>
    </source>
</evidence>
<dbReference type="Pfam" id="PF13692">
    <property type="entry name" value="Glyco_trans_1_4"/>
    <property type="match status" value="1"/>
</dbReference>
<sequence length="352" mass="38715">MTRHIVAIGPLPPPLHGLSIATAAMVELLSEDHTVVTSNLSPPAGGSRLWRHPAKAAKVVAALASLARERGHPDKACYLACDGGLGQLYTLLLLAVARLFAYPTYLHHHSFRYIDRPSLTMRAILALAAPDLTHVFLCGMMRDRFIDTYDRRLHAAIVSNAAFVHPQNDGAAIPARPLTIGMLSNLSRAKGLGTFLDLLRHAILQGLPIRAVLAGPVTDNDDRAMIDTALNEFAGSLDYRGRVLGDDKAKFYRDIDVFVFPTTYVNEAQPIVVFEAKAAGSAVIAYDRGCIHNQLDETDLLVPAHGAFTEIAIAWLSEIPSDDRRDQRRREARQIHEIRQKTARKQAKSLMQ</sequence>
<evidence type="ECO:0000256" key="1">
    <source>
        <dbReference type="SAM" id="MobiDB-lite"/>
    </source>
</evidence>